<evidence type="ECO:0000259" key="6">
    <source>
        <dbReference type="PROSITE" id="PS50893"/>
    </source>
</evidence>
<comment type="caution">
    <text evidence="7">The sequence shown here is derived from an EMBL/GenBank/DDBJ whole genome shotgun (WGS) entry which is preliminary data.</text>
</comment>
<evidence type="ECO:0000256" key="2">
    <source>
        <dbReference type="ARBA" id="ARBA00022448"/>
    </source>
</evidence>
<sequence>MTSVRRDRRRLALLPVRAARQARAVPGTPALDVSGLTVRYGDTVAVDELDLTIPTGQTVALLGPNGAGKSTVVNAVLGLLAPAAGAVRVLGRTPREAVRAGSVGAMLQHGGLPSEARVGEVLDLVRRSFPTRWPLEDLVVTAGIDGLLGRPVEALSGGQRQRVLLALALAGAPPLLLLDEPTSAMDVEGRRAFWTTMRGLAERGHTVVFATHHLDEADAVADRVVVVAGGRLVADGSSAQVKAGIVGRTISFTAAPDRRLDGLPAVTGLTRQGTTVTLRTADADVTLRALLADGGLPDLEVRGATLEDAVLSLISTGTDAPIGVAR</sequence>
<keyword evidence="8" id="KW-1185">Reference proteome</keyword>
<keyword evidence="5" id="KW-0046">Antibiotic resistance</keyword>
<dbReference type="CDD" id="cd03230">
    <property type="entry name" value="ABC_DR_subfamily_A"/>
    <property type="match status" value="1"/>
</dbReference>
<dbReference type="Gene3D" id="3.40.50.300">
    <property type="entry name" value="P-loop containing nucleotide triphosphate hydrolases"/>
    <property type="match status" value="1"/>
</dbReference>
<dbReference type="InterPro" id="IPR050763">
    <property type="entry name" value="ABC_transporter_ATP-binding"/>
</dbReference>
<evidence type="ECO:0000313" key="8">
    <source>
        <dbReference type="Proteomes" id="UP000470246"/>
    </source>
</evidence>
<dbReference type="EMBL" id="JAAGWF010000027">
    <property type="protein sequence ID" value="NEK60303.1"/>
    <property type="molecule type" value="Genomic_DNA"/>
</dbReference>
<dbReference type="GO" id="GO:0005524">
    <property type="term" value="F:ATP binding"/>
    <property type="evidence" value="ECO:0007669"/>
    <property type="project" value="UniProtKB-KW"/>
</dbReference>
<keyword evidence="2" id="KW-0813">Transport</keyword>
<dbReference type="InterPro" id="IPR027417">
    <property type="entry name" value="P-loop_NTPase"/>
</dbReference>
<dbReference type="GO" id="GO:0016887">
    <property type="term" value="F:ATP hydrolysis activity"/>
    <property type="evidence" value="ECO:0007669"/>
    <property type="project" value="InterPro"/>
</dbReference>
<proteinExistence type="predicted"/>
<dbReference type="GO" id="GO:0046677">
    <property type="term" value="P:response to antibiotic"/>
    <property type="evidence" value="ECO:0007669"/>
    <property type="project" value="UniProtKB-KW"/>
</dbReference>
<dbReference type="Pfam" id="PF00005">
    <property type="entry name" value="ABC_tran"/>
    <property type="match status" value="1"/>
</dbReference>
<keyword evidence="4 7" id="KW-0067">ATP-binding</keyword>
<dbReference type="InterPro" id="IPR017871">
    <property type="entry name" value="ABC_transporter-like_CS"/>
</dbReference>
<dbReference type="PROSITE" id="PS50893">
    <property type="entry name" value="ABC_TRANSPORTER_2"/>
    <property type="match status" value="1"/>
</dbReference>
<dbReference type="AlphaFoldDB" id="A0A7K3W7E2"/>
<feature type="domain" description="ABC transporter" evidence="6">
    <location>
        <begin position="31"/>
        <end position="254"/>
    </location>
</feature>
<evidence type="ECO:0000256" key="1">
    <source>
        <dbReference type="ARBA" id="ARBA00004202"/>
    </source>
</evidence>
<dbReference type="Proteomes" id="UP000470246">
    <property type="component" value="Unassembled WGS sequence"/>
</dbReference>
<dbReference type="InterPro" id="IPR003593">
    <property type="entry name" value="AAA+_ATPase"/>
</dbReference>
<keyword evidence="3" id="KW-0547">Nucleotide-binding</keyword>
<organism evidence="7 8">
    <name type="scientific">Geodermatophilus sabuli</name>
    <dbReference type="NCBI Taxonomy" id="1564158"/>
    <lineage>
        <taxon>Bacteria</taxon>
        <taxon>Bacillati</taxon>
        <taxon>Actinomycetota</taxon>
        <taxon>Actinomycetes</taxon>
        <taxon>Geodermatophilales</taxon>
        <taxon>Geodermatophilaceae</taxon>
        <taxon>Geodermatophilus</taxon>
    </lineage>
</organism>
<dbReference type="PANTHER" id="PTHR42711">
    <property type="entry name" value="ABC TRANSPORTER ATP-BINDING PROTEIN"/>
    <property type="match status" value="1"/>
</dbReference>
<protein>
    <submittedName>
        <fullName evidence="7">ABC transporter ATP-binding protein</fullName>
    </submittedName>
</protein>
<evidence type="ECO:0000256" key="5">
    <source>
        <dbReference type="ARBA" id="ARBA00023251"/>
    </source>
</evidence>
<evidence type="ECO:0000256" key="4">
    <source>
        <dbReference type="ARBA" id="ARBA00022840"/>
    </source>
</evidence>
<accession>A0A7K3W7E2</accession>
<gene>
    <name evidence="7" type="ORF">GCU56_20820</name>
</gene>
<evidence type="ECO:0000313" key="7">
    <source>
        <dbReference type="EMBL" id="NEK60303.1"/>
    </source>
</evidence>
<comment type="subcellular location">
    <subcellularLocation>
        <location evidence="1">Cell membrane</location>
        <topology evidence="1">Peripheral membrane protein</topology>
    </subcellularLocation>
</comment>
<reference evidence="7 8" key="1">
    <citation type="submission" date="2020-02" db="EMBL/GenBank/DDBJ databases">
        <title>Geodermatophilus sabuli CPCC 205279 I12A-02694.</title>
        <authorList>
            <person name="Jiang Z."/>
        </authorList>
    </citation>
    <scope>NUCLEOTIDE SEQUENCE [LARGE SCALE GENOMIC DNA]</scope>
    <source>
        <strain evidence="7 8">I12A-02694</strain>
    </source>
</reference>
<dbReference type="SUPFAM" id="SSF52540">
    <property type="entry name" value="P-loop containing nucleoside triphosphate hydrolases"/>
    <property type="match status" value="1"/>
</dbReference>
<name>A0A7K3W7E2_9ACTN</name>
<dbReference type="GO" id="GO:0005886">
    <property type="term" value="C:plasma membrane"/>
    <property type="evidence" value="ECO:0007669"/>
    <property type="project" value="UniProtKB-SubCell"/>
</dbReference>
<dbReference type="PROSITE" id="PS00211">
    <property type="entry name" value="ABC_TRANSPORTER_1"/>
    <property type="match status" value="1"/>
</dbReference>
<dbReference type="InterPro" id="IPR003439">
    <property type="entry name" value="ABC_transporter-like_ATP-bd"/>
</dbReference>
<dbReference type="SMART" id="SM00382">
    <property type="entry name" value="AAA"/>
    <property type="match status" value="1"/>
</dbReference>
<evidence type="ECO:0000256" key="3">
    <source>
        <dbReference type="ARBA" id="ARBA00022741"/>
    </source>
</evidence>
<dbReference type="PANTHER" id="PTHR42711:SF17">
    <property type="entry name" value="ABC TRANSPORTER ATP-BINDING PROTEIN"/>
    <property type="match status" value="1"/>
</dbReference>